<keyword evidence="5" id="KW-1185">Reference proteome</keyword>
<evidence type="ECO:0000313" key="5">
    <source>
        <dbReference type="Proteomes" id="UP001177023"/>
    </source>
</evidence>
<dbReference type="InterPro" id="IPR029063">
    <property type="entry name" value="SAM-dependent_MTases_sf"/>
</dbReference>
<proteinExistence type="inferred from homology"/>
<keyword evidence="1" id="KW-0808">Transferase</keyword>
<dbReference type="InterPro" id="IPR013216">
    <property type="entry name" value="Methyltransf_11"/>
</dbReference>
<feature type="domain" description="Methyltransferase type 11" evidence="3">
    <location>
        <begin position="95"/>
        <end position="181"/>
    </location>
</feature>
<organism evidence="4 5">
    <name type="scientific">Mesorhabditis spiculigera</name>
    <dbReference type="NCBI Taxonomy" id="96644"/>
    <lineage>
        <taxon>Eukaryota</taxon>
        <taxon>Metazoa</taxon>
        <taxon>Ecdysozoa</taxon>
        <taxon>Nematoda</taxon>
        <taxon>Chromadorea</taxon>
        <taxon>Rhabditida</taxon>
        <taxon>Rhabditina</taxon>
        <taxon>Rhabditomorpha</taxon>
        <taxon>Rhabditoidea</taxon>
        <taxon>Rhabditidae</taxon>
        <taxon>Mesorhabditinae</taxon>
        <taxon>Mesorhabditis</taxon>
    </lineage>
</organism>
<comment type="similarity">
    <text evidence="2">Belongs to the class I-like SAM-binding methyltransferase superfamily. Erg6/SMT family.</text>
</comment>
<dbReference type="PANTHER" id="PTHR44068:SF1">
    <property type="entry name" value="HYPOTHETICAL LOC100005854"/>
    <property type="match status" value="1"/>
</dbReference>
<sequence length="276" mass="31444">MFGRIGKALWEALYGLYFFIFDRFFIYPIMRAASSVCQITFMNLGYALRTDEEKIRDFTEKWIPTTDADYNHILLYEKCLSMHPSYPSLKGISLLEIGCGQGGGISWLKKTRKELSALRGIDPVVVDSMNGMIRKGSADALPLQSATVDLVINVESSHLYKNQERFFAEVFRVLRPGGHLCWIDLRHDYEVQDPYTQSKLAGLVLVESEDVTAQVVEGIKKTAAKYDKMLEKAPWIARLFSGSLRETYCAPGTHSYNRLTTRQKLYHCACWQKGAQ</sequence>
<comment type="caution">
    <text evidence="4">The sequence shown here is derived from an EMBL/GenBank/DDBJ whole genome shotgun (WGS) entry which is preliminary data.</text>
</comment>
<accession>A0AA36D967</accession>
<dbReference type="Pfam" id="PF08241">
    <property type="entry name" value="Methyltransf_11"/>
    <property type="match status" value="1"/>
</dbReference>
<evidence type="ECO:0000313" key="4">
    <source>
        <dbReference type="EMBL" id="CAJ0582057.1"/>
    </source>
</evidence>
<dbReference type="GO" id="GO:0003838">
    <property type="term" value="F:sterol 24-C-methyltransferase activity"/>
    <property type="evidence" value="ECO:0007669"/>
    <property type="project" value="TreeGrafter"/>
</dbReference>
<dbReference type="SUPFAM" id="SSF53335">
    <property type="entry name" value="S-adenosyl-L-methionine-dependent methyltransferases"/>
    <property type="match status" value="1"/>
</dbReference>
<evidence type="ECO:0000256" key="2">
    <source>
        <dbReference type="ARBA" id="ARBA00038188"/>
    </source>
</evidence>
<name>A0AA36D967_9BILA</name>
<gene>
    <name evidence="4" type="ORF">MSPICULIGERA_LOCUS20200</name>
</gene>
<dbReference type="PANTHER" id="PTHR44068">
    <property type="entry name" value="ZGC:194242"/>
    <property type="match status" value="1"/>
</dbReference>
<dbReference type="InterPro" id="IPR050447">
    <property type="entry name" value="Erg6_SMT_methyltransf"/>
</dbReference>
<dbReference type="EMBL" id="CATQJA010002664">
    <property type="protein sequence ID" value="CAJ0582057.1"/>
    <property type="molecule type" value="Genomic_DNA"/>
</dbReference>
<dbReference type="Gene3D" id="3.40.50.150">
    <property type="entry name" value="Vaccinia Virus protein VP39"/>
    <property type="match status" value="1"/>
</dbReference>
<dbReference type="Proteomes" id="UP001177023">
    <property type="component" value="Unassembled WGS sequence"/>
</dbReference>
<dbReference type="CDD" id="cd02440">
    <property type="entry name" value="AdoMet_MTases"/>
    <property type="match status" value="1"/>
</dbReference>
<protein>
    <recommendedName>
        <fullName evidence="3">Methyltransferase type 11 domain-containing protein</fullName>
    </recommendedName>
</protein>
<dbReference type="GO" id="GO:0016126">
    <property type="term" value="P:sterol biosynthetic process"/>
    <property type="evidence" value="ECO:0007669"/>
    <property type="project" value="TreeGrafter"/>
</dbReference>
<dbReference type="GO" id="GO:0005783">
    <property type="term" value="C:endoplasmic reticulum"/>
    <property type="evidence" value="ECO:0007669"/>
    <property type="project" value="TreeGrafter"/>
</dbReference>
<evidence type="ECO:0000259" key="3">
    <source>
        <dbReference type="Pfam" id="PF08241"/>
    </source>
</evidence>
<reference evidence="4" key="1">
    <citation type="submission" date="2023-06" db="EMBL/GenBank/DDBJ databases">
        <authorList>
            <person name="Delattre M."/>
        </authorList>
    </citation>
    <scope>NUCLEOTIDE SEQUENCE</scope>
    <source>
        <strain evidence="4">AF72</strain>
    </source>
</reference>
<dbReference type="AlphaFoldDB" id="A0AA36D967"/>
<feature type="non-terminal residue" evidence="4">
    <location>
        <position position="276"/>
    </location>
</feature>
<evidence type="ECO:0000256" key="1">
    <source>
        <dbReference type="ARBA" id="ARBA00022679"/>
    </source>
</evidence>